<sequence length="213" mass="22855">SCSLENLPLETLHRFHGKGNVSSFFLLLLPLFLLKTSHREEVVCGGLWAQRGSRGPAGSLPSSPSGRGGERRSPRRGTALHGSPEALNGLQEPRGRMCSFEAPAQGRGSQNGAFKRRTRPAPHAGEQGRPRGASERARLSAPRWGCPRPPALPVVLPPNRSFLTLSFLLQIQGFIAGKLQAISGRLPPPLPVGKRKSPAHSRAAPRPSCPAEQ</sequence>
<feature type="region of interest" description="Disordered" evidence="1">
    <location>
        <begin position="184"/>
        <end position="213"/>
    </location>
</feature>
<dbReference type="AlphaFoldDB" id="A0A8B9NUR8"/>
<keyword evidence="4" id="KW-1185">Reference proteome</keyword>
<protein>
    <submittedName>
        <fullName evidence="3">Uncharacterized protein</fullName>
    </submittedName>
</protein>
<feature type="chain" id="PRO_5034894277" evidence="2">
    <location>
        <begin position="40"/>
        <end position="213"/>
    </location>
</feature>
<feature type="signal peptide" evidence="2">
    <location>
        <begin position="1"/>
        <end position="39"/>
    </location>
</feature>
<dbReference type="Ensembl" id="ENSAOWT00000002137.1">
    <property type="protein sequence ID" value="ENSAOWP00000001881.1"/>
    <property type="gene ID" value="ENSAOWG00000001358.1"/>
</dbReference>
<evidence type="ECO:0000313" key="4">
    <source>
        <dbReference type="Proteomes" id="UP000694424"/>
    </source>
</evidence>
<evidence type="ECO:0000256" key="1">
    <source>
        <dbReference type="SAM" id="MobiDB-lite"/>
    </source>
</evidence>
<evidence type="ECO:0000313" key="3">
    <source>
        <dbReference type="Ensembl" id="ENSAOWP00000001881.1"/>
    </source>
</evidence>
<feature type="region of interest" description="Disordered" evidence="1">
    <location>
        <begin position="52"/>
        <end position="144"/>
    </location>
</feature>
<organism evidence="3 4">
    <name type="scientific">Apteryx owenii</name>
    <name type="common">Little spotted kiwi</name>
    <dbReference type="NCBI Taxonomy" id="8824"/>
    <lineage>
        <taxon>Eukaryota</taxon>
        <taxon>Metazoa</taxon>
        <taxon>Chordata</taxon>
        <taxon>Craniata</taxon>
        <taxon>Vertebrata</taxon>
        <taxon>Euteleostomi</taxon>
        <taxon>Archelosauria</taxon>
        <taxon>Archosauria</taxon>
        <taxon>Dinosauria</taxon>
        <taxon>Saurischia</taxon>
        <taxon>Theropoda</taxon>
        <taxon>Coelurosauria</taxon>
        <taxon>Aves</taxon>
        <taxon>Palaeognathae</taxon>
        <taxon>Apterygiformes</taxon>
        <taxon>Apterygidae</taxon>
        <taxon>Apteryx</taxon>
    </lineage>
</organism>
<keyword evidence="2" id="KW-0732">Signal</keyword>
<reference evidence="3" key="2">
    <citation type="submission" date="2025-09" db="UniProtKB">
        <authorList>
            <consortium name="Ensembl"/>
        </authorList>
    </citation>
    <scope>IDENTIFICATION</scope>
</reference>
<proteinExistence type="predicted"/>
<name>A0A8B9NUR8_APTOW</name>
<dbReference type="Proteomes" id="UP000694424">
    <property type="component" value="Unplaced"/>
</dbReference>
<evidence type="ECO:0000256" key="2">
    <source>
        <dbReference type="SAM" id="SignalP"/>
    </source>
</evidence>
<reference evidence="3" key="1">
    <citation type="submission" date="2025-08" db="UniProtKB">
        <authorList>
            <consortium name="Ensembl"/>
        </authorList>
    </citation>
    <scope>IDENTIFICATION</scope>
</reference>
<feature type="compositionally biased region" description="Basic and acidic residues" evidence="1">
    <location>
        <begin position="126"/>
        <end position="138"/>
    </location>
</feature>
<accession>A0A8B9NUR8</accession>
<feature type="compositionally biased region" description="Low complexity" evidence="1">
    <location>
        <begin position="52"/>
        <end position="65"/>
    </location>
</feature>